<dbReference type="Gene3D" id="3.40.395.10">
    <property type="entry name" value="Adenoviral Proteinase, Chain A"/>
    <property type="match status" value="1"/>
</dbReference>
<proteinExistence type="predicted"/>
<evidence type="ECO:0008006" key="4">
    <source>
        <dbReference type="Google" id="ProtNLM"/>
    </source>
</evidence>
<evidence type="ECO:0000256" key="1">
    <source>
        <dbReference type="SAM" id="MobiDB-lite"/>
    </source>
</evidence>
<gene>
    <name evidence="2" type="ORF">PIB30_068990</name>
</gene>
<dbReference type="PANTHER" id="PTHR46033">
    <property type="entry name" value="PROTEIN MAIN-LIKE 2"/>
    <property type="match status" value="1"/>
</dbReference>
<dbReference type="SUPFAM" id="SSF54001">
    <property type="entry name" value="Cysteine proteinases"/>
    <property type="match status" value="1"/>
</dbReference>
<protein>
    <recommendedName>
        <fullName evidence="4">Ubiquitin-like protease family profile domain-containing protein</fullName>
    </recommendedName>
</protein>
<keyword evidence="3" id="KW-1185">Reference proteome</keyword>
<dbReference type="PANTHER" id="PTHR46033:SF8">
    <property type="entry name" value="PROTEIN MAINTENANCE OF MERISTEMS-LIKE"/>
    <property type="match status" value="1"/>
</dbReference>
<comment type="caution">
    <text evidence="2">The sequence shown here is derived from an EMBL/GenBank/DDBJ whole genome shotgun (WGS) entry which is preliminary data.</text>
</comment>
<accession>A0ABU6RNG9</accession>
<feature type="compositionally biased region" description="Basic residues" evidence="1">
    <location>
        <begin position="1"/>
        <end position="10"/>
    </location>
</feature>
<organism evidence="2 3">
    <name type="scientific">Stylosanthes scabra</name>
    <dbReference type="NCBI Taxonomy" id="79078"/>
    <lineage>
        <taxon>Eukaryota</taxon>
        <taxon>Viridiplantae</taxon>
        <taxon>Streptophyta</taxon>
        <taxon>Embryophyta</taxon>
        <taxon>Tracheophyta</taxon>
        <taxon>Spermatophyta</taxon>
        <taxon>Magnoliopsida</taxon>
        <taxon>eudicotyledons</taxon>
        <taxon>Gunneridae</taxon>
        <taxon>Pentapetalae</taxon>
        <taxon>rosids</taxon>
        <taxon>fabids</taxon>
        <taxon>Fabales</taxon>
        <taxon>Fabaceae</taxon>
        <taxon>Papilionoideae</taxon>
        <taxon>50 kb inversion clade</taxon>
        <taxon>dalbergioids sensu lato</taxon>
        <taxon>Dalbergieae</taxon>
        <taxon>Pterocarpus clade</taxon>
        <taxon>Stylosanthes</taxon>
    </lineage>
</organism>
<sequence length="331" mass="38192">MAPRGRSRRAARTDLAPEPTEEAGQPAREAPQAAKSLSRLNREYHIAGAVREEVLLPRRCSFLMPVPEQLMPFMEEAGFGHAIQLRDFAFDAPLLSAFVERWRPETHTFCLPWGCGIPPRSPYRWDPVGGCMRDFQQHYQQQPWDMVEQYLRHVLHLRKQLHHFTSPVPTVQVKQSTHMLIAINPENLEFEWIGRKDVKKTSNILDRLMQWASRGSMFKKGHTCLMPMYINVPQQSNNHDCAIFVMKWMEELDPTTLRESHAGTKEHNISPWTSADLDKFREKNVANILLSPENLMRMDVATEVNEIRLIKPGAALRSPFTQFDSADLKTN</sequence>
<feature type="region of interest" description="Disordered" evidence="1">
    <location>
        <begin position="1"/>
        <end position="30"/>
    </location>
</feature>
<dbReference type="InterPro" id="IPR038765">
    <property type="entry name" value="Papain-like_cys_pep_sf"/>
</dbReference>
<evidence type="ECO:0000313" key="2">
    <source>
        <dbReference type="EMBL" id="MED6125490.1"/>
    </source>
</evidence>
<dbReference type="EMBL" id="JASCZI010030957">
    <property type="protein sequence ID" value="MED6125490.1"/>
    <property type="molecule type" value="Genomic_DNA"/>
</dbReference>
<reference evidence="2 3" key="1">
    <citation type="journal article" date="2023" name="Plants (Basel)">
        <title>Bridging the Gap: Combining Genomics and Transcriptomics Approaches to Understand Stylosanthes scabra, an Orphan Legume from the Brazilian Caatinga.</title>
        <authorList>
            <person name="Ferreira-Neto J.R.C."/>
            <person name="da Silva M.D."/>
            <person name="Binneck E."/>
            <person name="de Melo N.F."/>
            <person name="da Silva R.H."/>
            <person name="de Melo A.L.T.M."/>
            <person name="Pandolfi V."/>
            <person name="Bustamante F.O."/>
            <person name="Brasileiro-Vidal A.C."/>
            <person name="Benko-Iseppon A.M."/>
        </authorList>
    </citation>
    <scope>NUCLEOTIDE SEQUENCE [LARGE SCALE GENOMIC DNA]</scope>
    <source>
        <tissue evidence="2">Leaves</tissue>
    </source>
</reference>
<name>A0ABU6RNG9_9FABA</name>
<evidence type="ECO:0000313" key="3">
    <source>
        <dbReference type="Proteomes" id="UP001341840"/>
    </source>
</evidence>
<dbReference type="Proteomes" id="UP001341840">
    <property type="component" value="Unassembled WGS sequence"/>
</dbReference>
<dbReference type="InterPro" id="IPR044824">
    <property type="entry name" value="MAIN-like"/>
</dbReference>